<evidence type="ECO:0000256" key="12">
    <source>
        <dbReference type="ARBA" id="ARBA00064283"/>
    </source>
</evidence>
<dbReference type="InterPro" id="IPR004160">
    <property type="entry name" value="Transl_elong_EFTu/EF1A_C"/>
</dbReference>
<comment type="caution">
    <text evidence="15">The sequence shown here is derived from an EMBL/GenBank/DDBJ whole genome shotgun (WGS) entry which is preliminary data.</text>
</comment>
<dbReference type="CDD" id="cd01884">
    <property type="entry name" value="EF_Tu"/>
    <property type="match status" value="1"/>
</dbReference>
<evidence type="ECO:0000256" key="3">
    <source>
        <dbReference type="ARBA" id="ARBA00022741"/>
    </source>
</evidence>
<organism evidence="15 16">
    <name type="scientific">Sandarakinorhabdus glacialis</name>
    <dbReference type="NCBI Taxonomy" id="1614636"/>
    <lineage>
        <taxon>Bacteria</taxon>
        <taxon>Pseudomonadati</taxon>
        <taxon>Pseudomonadota</taxon>
        <taxon>Alphaproteobacteria</taxon>
        <taxon>Sphingomonadales</taxon>
        <taxon>Sphingosinicellaceae</taxon>
        <taxon>Sandarakinorhabdus</taxon>
    </lineage>
</organism>
<dbReference type="InterPro" id="IPR031157">
    <property type="entry name" value="G_TR_CS"/>
</dbReference>
<keyword evidence="4 13" id="KW-0251">Elongation factor</keyword>
<evidence type="ECO:0000313" key="16">
    <source>
        <dbReference type="Proteomes" id="UP000635071"/>
    </source>
</evidence>
<dbReference type="Gene3D" id="2.40.30.10">
    <property type="entry name" value="Translation factors"/>
    <property type="match status" value="2"/>
</dbReference>
<dbReference type="InterPro" id="IPR009000">
    <property type="entry name" value="Transl_B-barrel_sf"/>
</dbReference>
<evidence type="ECO:0000256" key="13">
    <source>
        <dbReference type="HAMAP-Rule" id="MF_00118"/>
    </source>
</evidence>
<sequence>MGKAKFERNKPHCNIGTIGHVDHGKTSLTAAITKVLAETGGATYTSYANIDKAPEERERGITISTAHVEYETAARHYAHVDCPGHADYVKNMITGAAQMDGAILVVSATDGPMPQTREHILLAKQVGVPAMVVFMNKVDLVDDAEILELVEMEIRELLSKYDFPGDDIPITQGSAVCALDGKRDDIGHDAVLALMKTVDEYIPQPERALDRPFLMPIEDVFSISGRGTVVTGRVESGIVKVGEEIEIVGIHDTRKSVCTGVEMFRKLLDQGQAGDNIGALLRGVGREDVERGQVLCKPGSIKPHTEFSAEVYVLSKDEGGRHTPFFANYRPQFYFRTTDVTGTVELPEGTEMVMPGDNVQLKVKLIAPIAMDPGLRFAIREGGRTVGAGVVATIIK</sequence>
<dbReference type="SUPFAM" id="SSF50465">
    <property type="entry name" value="EF-Tu/eEF-1alpha/eIF2-gamma C-terminal domain"/>
    <property type="match status" value="1"/>
</dbReference>
<keyword evidence="7 13" id="KW-0648">Protein biosynthesis</keyword>
<evidence type="ECO:0000259" key="14">
    <source>
        <dbReference type="PROSITE" id="PS51722"/>
    </source>
</evidence>
<dbReference type="InterPro" id="IPR009001">
    <property type="entry name" value="Transl_elong_EF1A/Init_IF2_C"/>
</dbReference>
<dbReference type="InterPro" id="IPR005225">
    <property type="entry name" value="Small_GTP-bd"/>
</dbReference>
<accession>A0A917E9S0</accession>
<comment type="similarity">
    <text evidence="1 13">Belongs to the TRAFAC class translation factor GTPase superfamily. Classic translation factor GTPase family. EF-Tu/EF-1A subfamily.</text>
</comment>
<dbReference type="SUPFAM" id="SSF50447">
    <property type="entry name" value="Translation proteins"/>
    <property type="match status" value="1"/>
</dbReference>
<feature type="binding site" evidence="13">
    <location>
        <begin position="19"/>
        <end position="26"/>
    </location>
    <ligand>
        <name>GTP</name>
        <dbReference type="ChEBI" id="CHEBI:37565"/>
    </ligand>
</feature>
<keyword evidence="2 13" id="KW-0479">Metal-binding</keyword>
<evidence type="ECO:0000256" key="2">
    <source>
        <dbReference type="ARBA" id="ARBA00022723"/>
    </source>
</evidence>
<dbReference type="PROSITE" id="PS00301">
    <property type="entry name" value="G_TR_1"/>
    <property type="match status" value="1"/>
</dbReference>
<name>A0A917E9S0_9SPHN</name>
<dbReference type="FunFam" id="3.40.50.300:FF:000003">
    <property type="entry name" value="Elongation factor Tu"/>
    <property type="match status" value="1"/>
</dbReference>
<dbReference type="EC" id="3.6.5.3" evidence="13"/>
<comment type="catalytic activity">
    <reaction evidence="13">
        <text>GTP + H2O = GDP + phosphate + H(+)</text>
        <dbReference type="Rhea" id="RHEA:19669"/>
        <dbReference type="ChEBI" id="CHEBI:15377"/>
        <dbReference type="ChEBI" id="CHEBI:15378"/>
        <dbReference type="ChEBI" id="CHEBI:37565"/>
        <dbReference type="ChEBI" id="CHEBI:43474"/>
        <dbReference type="ChEBI" id="CHEBI:58189"/>
        <dbReference type="EC" id="3.6.5.3"/>
    </reaction>
</comment>
<dbReference type="InterPro" id="IPR050055">
    <property type="entry name" value="EF-Tu_GTPase"/>
</dbReference>
<dbReference type="InterPro" id="IPR033720">
    <property type="entry name" value="EFTU_2"/>
</dbReference>
<dbReference type="GO" id="GO:0003746">
    <property type="term" value="F:translation elongation factor activity"/>
    <property type="evidence" value="ECO:0007669"/>
    <property type="project" value="UniProtKB-UniRule"/>
</dbReference>
<proteinExistence type="inferred from homology"/>
<keyword evidence="5 13" id="KW-0378">Hydrolase</keyword>
<dbReference type="GO" id="GO:0003924">
    <property type="term" value="F:GTPase activity"/>
    <property type="evidence" value="ECO:0007669"/>
    <property type="project" value="UniProtKB-UniRule"/>
</dbReference>
<keyword evidence="13" id="KW-0963">Cytoplasm</keyword>
<dbReference type="NCBIfam" id="TIGR00485">
    <property type="entry name" value="EF-Tu"/>
    <property type="match status" value="1"/>
</dbReference>
<evidence type="ECO:0000256" key="9">
    <source>
        <dbReference type="ARBA" id="ARBA00029554"/>
    </source>
</evidence>
<dbReference type="InterPro" id="IPR004541">
    <property type="entry name" value="Transl_elong_EFTu/EF1A_bac/org"/>
</dbReference>
<dbReference type="Gene3D" id="3.40.50.300">
    <property type="entry name" value="P-loop containing nucleotide triphosphate hydrolases"/>
    <property type="match status" value="1"/>
</dbReference>
<evidence type="ECO:0000256" key="5">
    <source>
        <dbReference type="ARBA" id="ARBA00022801"/>
    </source>
</evidence>
<dbReference type="GO" id="GO:0005829">
    <property type="term" value="C:cytosol"/>
    <property type="evidence" value="ECO:0007669"/>
    <property type="project" value="TreeGrafter"/>
</dbReference>
<comment type="subcellular location">
    <subcellularLocation>
        <location evidence="13">Cytoplasm</location>
    </subcellularLocation>
</comment>
<protein>
    <recommendedName>
        <fullName evidence="9 13">Elongation factor Tu</fullName>
        <shortName evidence="13">EF-Tu</shortName>
        <ecNumber evidence="13">3.6.5.3</ecNumber>
    </recommendedName>
</protein>
<keyword evidence="16" id="KW-1185">Reference proteome</keyword>
<evidence type="ECO:0000313" key="15">
    <source>
        <dbReference type="EMBL" id="GGE17875.1"/>
    </source>
</evidence>
<comment type="subunit">
    <text evidence="11">Monomer. Heterotetramer composed of two EF-Ts.EF-Tu dimer complexes.</text>
</comment>
<evidence type="ECO:0000256" key="7">
    <source>
        <dbReference type="ARBA" id="ARBA00022917"/>
    </source>
</evidence>
<dbReference type="InterPro" id="IPR027417">
    <property type="entry name" value="P-loop_NTPase"/>
</dbReference>
<comment type="function">
    <text evidence="13">GTP hydrolase that promotes the GTP-dependent binding of aminoacyl-tRNA to the A-site of ribosomes during protein biosynthesis.</text>
</comment>
<dbReference type="Pfam" id="PF00009">
    <property type="entry name" value="GTP_EFTU"/>
    <property type="match status" value="1"/>
</dbReference>
<dbReference type="FunFam" id="2.40.30.10:FF:000001">
    <property type="entry name" value="Elongation factor Tu"/>
    <property type="match status" value="1"/>
</dbReference>
<evidence type="ECO:0000256" key="8">
    <source>
        <dbReference type="ARBA" id="ARBA00023134"/>
    </source>
</evidence>
<feature type="domain" description="Tr-type G" evidence="14">
    <location>
        <begin position="10"/>
        <end position="206"/>
    </location>
</feature>
<dbReference type="RefSeq" id="WP_188763336.1">
    <property type="nucleotide sequence ID" value="NZ_BMJM01000009.1"/>
</dbReference>
<dbReference type="GO" id="GO:0000287">
    <property type="term" value="F:magnesium ion binding"/>
    <property type="evidence" value="ECO:0007669"/>
    <property type="project" value="UniProtKB-UniRule"/>
</dbReference>
<dbReference type="CDD" id="cd03697">
    <property type="entry name" value="EFTU_II"/>
    <property type="match status" value="1"/>
</dbReference>
<dbReference type="Proteomes" id="UP000635071">
    <property type="component" value="Unassembled WGS sequence"/>
</dbReference>
<dbReference type="AlphaFoldDB" id="A0A917E9S0"/>
<dbReference type="InterPro" id="IPR041709">
    <property type="entry name" value="EF-Tu_GTP-bd"/>
</dbReference>
<dbReference type="SUPFAM" id="SSF52540">
    <property type="entry name" value="P-loop containing nucleoside triphosphate hydrolases"/>
    <property type="match status" value="1"/>
</dbReference>
<dbReference type="InterPro" id="IPR004161">
    <property type="entry name" value="EFTu-like_2"/>
</dbReference>
<dbReference type="EMBL" id="BMJM01000009">
    <property type="protein sequence ID" value="GGE17875.1"/>
    <property type="molecule type" value="Genomic_DNA"/>
</dbReference>
<dbReference type="PRINTS" id="PR00315">
    <property type="entry name" value="ELONGATNFCT"/>
</dbReference>
<dbReference type="NCBIfam" id="NF000766">
    <property type="entry name" value="PRK00049.1"/>
    <property type="match status" value="1"/>
</dbReference>
<dbReference type="Pfam" id="PF03143">
    <property type="entry name" value="GTP_EFTU_D3"/>
    <property type="match status" value="1"/>
</dbReference>
<feature type="binding site" evidence="13">
    <location>
        <begin position="81"/>
        <end position="85"/>
    </location>
    <ligand>
        <name>GTP</name>
        <dbReference type="ChEBI" id="CHEBI:37565"/>
    </ligand>
</feature>
<dbReference type="PANTHER" id="PTHR43721:SF22">
    <property type="entry name" value="ELONGATION FACTOR TU, MITOCHONDRIAL"/>
    <property type="match status" value="1"/>
</dbReference>
<evidence type="ECO:0000256" key="11">
    <source>
        <dbReference type="ARBA" id="ARBA00063778"/>
    </source>
</evidence>
<dbReference type="NCBIfam" id="NF009372">
    <property type="entry name" value="PRK12735.1"/>
    <property type="match status" value="1"/>
</dbReference>
<feature type="binding site" evidence="13">
    <location>
        <position position="26"/>
    </location>
    <ligand>
        <name>Mg(2+)</name>
        <dbReference type="ChEBI" id="CHEBI:18420"/>
    </ligand>
</feature>
<evidence type="ECO:0000256" key="1">
    <source>
        <dbReference type="ARBA" id="ARBA00007249"/>
    </source>
</evidence>
<gene>
    <name evidence="15" type="primary">tuf2</name>
    <name evidence="13" type="synonym">tuf</name>
    <name evidence="15" type="ORF">GCM10011529_25480</name>
</gene>
<dbReference type="HAMAP" id="MF_00118_B">
    <property type="entry name" value="EF_Tu_B"/>
    <property type="match status" value="1"/>
</dbReference>
<reference evidence="15" key="1">
    <citation type="journal article" date="2014" name="Int. J. Syst. Evol. Microbiol.">
        <title>Complete genome sequence of Corynebacterium casei LMG S-19264T (=DSM 44701T), isolated from a smear-ripened cheese.</title>
        <authorList>
            <consortium name="US DOE Joint Genome Institute (JGI-PGF)"/>
            <person name="Walter F."/>
            <person name="Albersmeier A."/>
            <person name="Kalinowski J."/>
            <person name="Ruckert C."/>
        </authorList>
    </citation>
    <scope>NUCLEOTIDE SEQUENCE</scope>
    <source>
        <strain evidence="15">CGMCC 1.15519</strain>
    </source>
</reference>
<dbReference type="PROSITE" id="PS51722">
    <property type="entry name" value="G_TR_2"/>
    <property type="match status" value="1"/>
</dbReference>
<evidence type="ECO:0000256" key="10">
    <source>
        <dbReference type="ARBA" id="ARBA00058140"/>
    </source>
</evidence>
<dbReference type="InterPro" id="IPR000795">
    <property type="entry name" value="T_Tr_GTP-bd_dom"/>
</dbReference>
<reference evidence="15" key="2">
    <citation type="submission" date="2020-09" db="EMBL/GenBank/DDBJ databases">
        <authorList>
            <person name="Sun Q."/>
            <person name="Zhou Y."/>
        </authorList>
    </citation>
    <scope>NUCLEOTIDE SEQUENCE</scope>
    <source>
        <strain evidence="15">CGMCC 1.15519</strain>
    </source>
</reference>
<comment type="subunit">
    <text evidence="12">(Microbial infection) Upon infection by bacteriophage Qbeta, part of the viral RNA-dependent RNA polymerase complex, the other subunits are the viral replicase catalytic subunit (AC P14647), host ribosomal protein S1 and EF-Ts.</text>
</comment>
<keyword evidence="8 13" id="KW-0342">GTP-binding</keyword>
<comment type="function">
    <text evidence="10">May play an important regulatory role in cell growth and in the bacterial response to nutrient deprivation.</text>
</comment>
<evidence type="ECO:0000256" key="6">
    <source>
        <dbReference type="ARBA" id="ARBA00022842"/>
    </source>
</evidence>
<dbReference type="Pfam" id="PF03144">
    <property type="entry name" value="GTP_EFTU_D2"/>
    <property type="match status" value="1"/>
</dbReference>
<dbReference type="NCBIfam" id="NF009373">
    <property type="entry name" value="PRK12736.1"/>
    <property type="match status" value="1"/>
</dbReference>
<feature type="binding site" evidence="13">
    <location>
        <begin position="136"/>
        <end position="139"/>
    </location>
    <ligand>
        <name>GTP</name>
        <dbReference type="ChEBI" id="CHEBI:37565"/>
    </ligand>
</feature>
<keyword evidence="6 13" id="KW-0460">Magnesium</keyword>
<keyword evidence="3 13" id="KW-0547">Nucleotide-binding</keyword>
<dbReference type="NCBIfam" id="TIGR00231">
    <property type="entry name" value="small_GTP"/>
    <property type="match status" value="1"/>
</dbReference>
<dbReference type="PANTHER" id="PTHR43721">
    <property type="entry name" value="ELONGATION FACTOR TU-RELATED"/>
    <property type="match status" value="1"/>
</dbReference>
<dbReference type="GO" id="GO:0005525">
    <property type="term" value="F:GTP binding"/>
    <property type="evidence" value="ECO:0007669"/>
    <property type="project" value="UniProtKB-UniRule"/>
</dbReference>
<dbReference type="CDD" id="cd03707">
    <property type="entry name" value="EFTU_III"/>
    <property type="match status" value="1"/>
</dbReference>
<evidence type="ECO:0000256" key="4">
    <source>
        <dbReference type="ARBA" id="ARBA00022768"/>
    </source>
</evidence>